<dbReference type="RefSeq" id="WP_245903988.1">
    <property type="nucleotide sequence ID" value="NZ_QICL01000002.1"/>
</dbReference>
<proteinExistence type="predicted"/>
<evidence type="ECO:0000259" key="2">
    <source>
        <dbReference type="Pfam" id="PF02517"/>
    </source>
</evidence>
<sequence length="251" mass="29005">MMDKSILKPFWRNFLTYNWKFGLLLILLFGIPRFIIVLQANISGSYGLVSIIFMLMWITPFILLNKEGRKYIGIKKPQNYRWLLYSFLIGIAFCSFMFISSNLLFGDSINNSFIYISKSYTLPAGELTATNNLILFLTFSLTGMTFSPIGEEFLYRGVIHGSFVEKYGEQKASIFDSLAFALTHLAHFGIIYNLGKWDFLFIPALLWVASMFIASQIFFKCKEMTGSIWGAVICHAGYNFGMMYWIFYHIF</sequence>
<dbReference type="GO" id="GO:0004175">
    <property type="term" value="F:endopeptidase activity"/>
    <property type="evidence" value="ECO:0007669"/>
    <property type="project" value="UniProtKB-ARBA"/>
</dbReference>
<accession>A0A2V3PUM0</accession>
<dbReference type="Pfam" id="PF02517">
    <property type="entry name" value="Rce1-like"/>
    <property type="match status" value="1"/>
</dbReference>
<dbReference type="Proteomes" id="UP000247973">
    <property type="component" value="Unassembled WGS sequence"/>
</dbReference>
<feature type="transmembrane region" description="Helical" evidence="1">
    <location>
        <begin position="46"/>
        <end position="64"/>
    </location>
</feature>
<protein>
    <recommendedName>
        <fullName evidence="2">CAAX prenyl protease 2/Lysostaphin resistance protein A-like domain-containing protein</fullName>
    </recommendedName>
</protein>
<keyword evidence="1" id="KW-1133">Transmembrane helix</keyword>
<evidence type="ECO:0000313" key="4">
    <source>
        <dbReference type="Proteomes" id="UP000247973"/>
    </source>
</evidence>
<keyword evidence="1" id="KW-0812">Transmembrane</keyword>
<gene>
    <name evidence="3" type="ORF">CLV62_102118</name>
</gene>
<feature type="transmembrane region" description="Helical" evidence="1">
    <location>
        <begin position="84"/>
        <end position="105"/>
    </location>
</feature>
<dbReference type="EMBL" id="QICL01000002">
    <property type="protein sequence ID" value="PXV68086.1"/>
    <property type="molecule type" value="Genomic_DNA"/>
</dbReference>
<feature type="transmembrane region" description="Helical" evidence="1">
    <location>
        <begin position="200"/>
        <end position="219"/>
    </location>
</feature>
<keyword evidence="1" id="KW-0472">Membrane</keyword>
<name>A0A2V3PUM0_9BACT</name>
<organism evidence="3 4">
    <name type="scientific">Dysgonomonas alginatilytica</name>
    <dbReference type="NCBI Taxonomy" id="1605892"/>
    <lineage>
        <taxon>Bacteria</taxon>
        <taxon>Pseudomonadati</taxon>
        <taxon>Bacteroidota</taxon>
        <taxon>Bacteroidia</taxon>
        <taxon>Bacteroidales</taxon>
        <taxon>Dysgonomonadaceae</taxon>
        <taxon>Dysgonomonas</taxon>
    </lineage>
</organism>
<dbReference type="AlphaFoldDB" id="A0A2V3PUM0"/>
<feature type="transmembrane region" description="Helical" evidence="1">
    <location>
        <begin position="133"/>
        <end position="154"/>
    </location>
</feature>
<dbReference type="GO" id="GO:0080120">
    <property type="term" value="P:CAAX-box protein maturation"/>
    <property type="evidence" value="ECO:0007669"/>
    <property type="project" value="UniProtKB-ARBA"/>
</dbReference>
<feature type="domain" description="CAAX prenyl protease 2/Lysostaphin resistance protein A-like" evidence="2">
    <location>
        <begin position="136"/>
        <end position="240"/>
    </location>
</feature>
<feature type="transmembrane region" description="Helical" evidence="1">
    <location>
        <begin position="21"/>
        <end position="40"/>
    </location>
</feature>
<comment type="caution">
    <text evidence="3">The sequence shown here is derived from an EMBL/GenBank/DDBJ whole genome shotgun (WGS) entry which is preliminary data.</text>
</comment>
<keyword evidence="4" id="KW-1185">Reference proteome</keyword>
<evidence type="ECO:0000256" key="1">
    <source>
        <dbReference type="SAM" id="Phobius"/>
    </source>
</evidence>
<dbReference type="InterPro" id="IPR003675">
    <property type="entry name" value="Rce1/LyrA-like_dom"/>
</dbReference>
<reference evidence="3 4" key="1">
    <citation type="submission" date="2018-03" db="EMBL/GenBank/DDBJ databases">
        <title>Genomic Encyclopedia of Archaeal and Bacterial Type Strains, Phase II (KMG-II): from individual species to whole genera.</title>
        <authorList>
            <person name="Goeker M."/>
        </authorList>
    </citation>
    <scope>NUCLEOTIDE SEQUENCE [LARGE SCALE GENOMIC DNA]</scope>
    <source>
        <strain evidence="3 4">DSM 100214</strain>
    </source>
</reference>
<evidence type="ECO:0000313" key="3">
    <source>
        <dbReference type="EMBL" id="PXV68086.1"/>
    </source>
</evidence>
<feature type="transmembrane region" description="Helical" evidence="1">
    <location>
        <begin position="226"/>
        <end position="247"/>
    </location>
</feature>